<dbReference type="InterPro" id="IPR020892">
    <property type="entry name" value="Cyclophilin-type_PPIase_CS"/>
</dbReference>
<dbReference type="PROSITE" id="PS50059">
    <property type="entry name" value="FKBP_PPIASE"/>
    <property type="match status" value="1"/>
</dbReference>
<evidence type="ECO:0000256" key="3">
    <source>
        <dbReference type="ARBA" id="ARBA00013194"/>
    </source>
</evidence>
<dbReference type="EMBL" id="FNQK01000023">
    <property type="protein sequence ID" value="SEA66240.1"/>
    <property type="molecule type" value="Genomic_DNA"/>
</dbReference>
<dbReference type="STRING" id="283786.SAMN04487990_12338"/>
<sequence length="378" mass="41342">MMNTIKQTMKIFILALMATLTSSCQENKYPDLEDGLYAEFVTNKGTMVAKLHYDLAPVTVANFVSLAEGTNTKVDSTYAGQKFYNGTTFHRVIDQFMIQGGDPTATGSGNPGYKFKDEINEAKHDKPGILSMANSGPATNGSQFFITEKPTPQLDPKHTVFGELVVGLEVQDSISNVKTARGDKPVNDVIIEELNIIRKGKDAKKFDAPKVFDTYFVELEEENKVAAEKLAKAKANFLEKNEALKANMKTFPSGLGLTIISEGSGIEPKSTDKVIIAYAGYLADGTLFDTSYAEIAKEYGTYDERRAAQNGYQPFPMVYNETATLIPGFREAMLNMKVGDKARAFIPAALAYGARGAGRVIPPNSDLVFDLEIVSLQE</sequence>
<evidence type="ECO:0000313" key="10">
    <source>
        <dbReference type="EMBL" id="SEA66240.1"/>
    </source>
</evidence>
<dbReference type="PROSITE" id="PS51257">
    <property type="entry name" value="PROKAR_LIPOPROTEIN"/>
    <property type="match status" value="1"/>
</dbReference>
<evidence type="ECO:0000313" key="11">
    <source>
        <dbReference type="Proteomes" id="UP000198846"/>
    </source>
</evidence>
<dbReference type="GO" id="GO:0003755">
    <property type="term" value="F:peptidyl-prolyl cis-trans isomerase activity"/>
    <property type="evidence" value="ECO:0007669"/>
    <property type="project" value="UniProtKB-KW"/>
</dbReference>
<dbReference type="Gene3D" id="3.10.50.40">
    <property type="match status" value="1"/>
</dbReference>
<evidence type="ECO:0000256" key="6">
    <source>
        <dbReference type="PROSITE-ProRule" id="PRU00277"/>
    </source>
</evidence>
<dbReference type="EC" id="5.2.1.8" evidence="3 6"/>
<evidence type="ECO:0000256" key="2">
    <source>
        <dbReference type="ARBA" id="ARBA00007365"/>
    </source>
</evidence>
<dbReference type="InterPro" id="IPR046357">
    <property type="entry name" value="PPIase_dom_sf"/>
</dbReference>
<evidence type="ECO:0000259" key="8">
    <source>
        <dbReference type="PROSITE" id="PS50059"/>
    </source>
</evidence>
<evidence type="ECO:0000256" key="7">
    <source>
        <dbReference type="SAM" id="Coils"/>
    </source>
</evidence>
<comment type="catalytic activity">
    <reaction evidence="1 6">
        <text>[protein]-peptidylproline (omega=180) = [protein]-peptidylproline (omega=0)</text>
        <dbReference type="Rhea" id="RHEA:16237"/>
        <dbReference type="Rhea" id="RHEA-COMP:10747"/>
        <dbReference type="Rhea" id="RHEA-COMP:10748"/>
        <dbReference type="ChEBI" id="CHEBI:83833"/>
        <dbReference type="ChEBI" id="CHEBI:83834"/>
        <dbReference type="EC" id="5.2.1.8"/>
    </reaction>
</comment>
<keyword evidence="11" id="KW-1185">Reference proteome</keyword>
<feature type="coiled-coil region" evidence="7">
    <location>
        <begin position="216"/>
        <end position="247"/>
    </location>
</feature>
<dbReference type="InterPro" id="IPR029000">
    <property type="entry name" value="Cyclophilin-like_dom_sf"/>
</dbReference>
<dbReference type="CDD" id="cd00317">
    <property type="entry name" value="cyclophilin"/>
    <property type="match status" value="1"/>
</dbReference>
<protein>
    <recommendedName>
        <fullName evidence="3 6">peptidylprolyl isomerase</fullName>
        <ecNumber evidence="3 6">5.2.1.8</ecNumber>
    </recommendedName>
</protein>
<dbReference type="AlphaFoldDB" id="A0A1H4D143"/>
<comment type="similarity">
    <text evidence="2">Belongs to the cyclophilin-type PPIase family.</text>
</comment>
<dbReference type="PROSITE" id="PS00170">
    <property type="entry name" value="CSA_PPIASE_1"/>
    <property type="match status" value="1"/>
</dbReference>
<dbReference type="PANTHER" id="PTHR45625:SF4">
    <property type="entry name" value="PEPTIDYLPROLYL ISOMERASE DOMAIN AND WD REPEAT-CONTAINING PROTEIN 1"/>
    <property type="match status" value="1"/>
</dbReference>
<gene>
    <name evidence="10" type="ORF">SAMN04487990_12338</name>
</gene>
<evidence type="ECO:0000259" key="9">
    <source>
        <dbReference type="PROSITE" id="PS50072"/>
    </source>
</evidence>
<dbReference type="GO" id="GO:0006457">
    <property type="term" value="P:protein folding"/>
    <property type="evidence" value="ECO:0007669"/>
    <property type="project" value="InterPro"/>
</dbReference>
<keyword evidence="5 6" id="KW-0413">Isomerase</keyword>
<keyword evidence="4 6" id="KW-0697">Rotamase</keyword>
<dbReference type="Pfam" id="PF00160">
    <property type="entry name" value="Pro_isomerase"/>
    <property type="match status" value="1"/>
</dbReference>
<dbReference type="Proteomes" id="UP000198846">
    <property type="component" value="Unassembled WGS sequence"/>
</dbReference>
<organism evidence="10 11">
    <name type="scientific">Bizionia paragorgiae</name>
    <dbReference type="NCBI Taxonomy" id="283786"/>
    <lineage>
        <taxon>Bacteria</taxon>
        <taxon>Pseudomonadati</taxon>
        <taxon>Bacteroidota</taxon>
        <taxon>Flavobacteriia</taxon>
        <taxon>Flavobacteriales</taxon>
        <taxon>Flavobacteriaceae</taxon>
        <taxon>Bizionia</taxon>
    </lineage>
</organism>
<evidence type="ECO:0000256" key="4">
    <source>
        <dbReference type="ARBA" id="ARBA00023110"/>
    </source>
</evidence>
<evidence type="ECO:0000256" key="1">
    <source>
        <dbReference type="ARBA" id="ARBA00000971"/>
    </source>
</evidence>
<dbReference type="SUPFAM" id="SSF50891">
    <property type="entry name" value="Cyclophilin-like"/>
    <property type="match status" value="1"/>
</dbReference>
<accession>A0A1H4D143</accession>
<proteinExistence type="inferred from homology"/>
<keyword evidence="7" id="KW-0175">Coiled coil</keyword>
<name>A0A1H4D143_BIZPA</name>
<feature type="domain" description="PPIase cyclophilin-type" evidence="9">
    <location>
        <begin position="45"/>
        <end position="196"/>
    </location>
</feature>
<dbReference type="InterPro" id="IPR002130">
    <property type="entry name" value="Cyclophilin-type_PPIase_dom"/>
</dbReference>
<dbReference type="RefSeq" id="WP_245705920.1">
    <property type="nucleotide sequence ID" value="NZ_FNQK01000023.1"/>
</dbReference>
<dbReference type="Gene3D" id="2.40.100.10">
    <property type="entry name" value="Cyclophilin-like"/>
    <property type="match status" value="1"/>
</dbReference>
<reference evidence="11" key="1">
    <citation type="submission" date="2016-10" db="EMBL/GenBank/DDBJ databases">
        <authorList>
            <person name="Varghese N."/>
            <person name="Submissions S."/>
        </authorList>
    </citation>
    <scope>NUCLEOTIDE SEQUENCE [LARGE SCALE GENOMIC DNA]</scope>
    <source>
        <strain evidence="11">DSM 23842</strain>
    </source>
</reference>
<dbReference type="InterPro" id="IPR044666">
    <property type="entry name" value="Cyclophilin_A-like"/>
</dbReference>
<dbReference type="PANTHER" id="PTHR45625">
    <property type="entry name" value="PEPTIDYL-PROLYL CIS-TRANS ISOMERASE-RELATED"/>
    <property type="match status" value="1"/>
</dbReference>
<dbReference type="Pfam" id="PF00254">
    <property type="entry name" value="FKBP_C"/>
    <property type="match status" value="1"/>
</dbReference>
<dbReference type="SUPFAM" id="SSF54534">
    <property type="entry name" value="FKBP-like"/>
    <property type="match status" value="1"/>
</dbReference>
<dbReference type="InterPro" id="IPR001179">
    <property type="entry name" value="PPIase_FKBP_dom"/>
</dbReference>
<dbReference type="PROSITE" id="PS50072">
    <property type="entry name" value="CSA_PPIASE_2"/>
    <property type="match status" value="1"/>
</dbReference>
<evidence type="ECO:0000256" key="5">
    <source>
        <dbReference type="ARBA" id="ARBA00023235"/>
    </source>
</evidence>
<dbReference type="PRINTS" id="PR00153">
    <property type="entry name" value="CSAPPISMRASE"/>
</dbReference>
<feature type="domain" description="PPIase FKBP-type" evidence="8">
    <location>
        <begin position="271"/>
        <end position="377"/>
    </location>
</feature>